<organism evidence="2">
    <name type="scientific">Ceratitis capitata</name>
    <name type="common">Mediterranean fruit fly</name>
    <name type="synonym">Tephritis capitata</name>
    <dbReference type="NCBI Taxonomy" id="7213"/>
    <lineage>
        <taxon>Eukaryota</taxon>
        <taxon>Metazoa</taxon>
        <taxon>Ecdysozoa</taxon>
        <taxon>Arthropoda</taxon>
        <taxon>Hexapoda</taxon>
        <taxon>Insecta</taxon>
        <taxon>Pterygota</taxon>
        <taxon>Neoptera</taxon>
        <taxon>Endopterygota</taxon>
        <taxon>Diptera</taxon>
        <taxon>Brachycera</taxon>
        <taxon>Muscomorpha</taxon>
        <taxon>Tephritoidea</taxon>
        <taxon>Tephritidae</taxon>
        <taxon>Ceratitis</taxon>
        <taxon>Ceratitis</taxon>
    </lineage>
</organism>
<dbReference type="PANTHER" id="PTHR46644">
    <property type="entry name" value="DNA REPAIR PROTEIN XRCC2"/>
    <property type="match status" value="1"/>
</dbReference>
<dbReference type="GO" id="GO:0005657">
    <property type="term" value="C:replication fork"/>
    <property type="evidence" value="ECO:0007669"/>
    <property type="project" value="InterPro"/>
</dbReference>
<reference evidence="2" key="2">
    <citation type="journal article" date="2014" name="BMC Genomics">
        <title>A genomic perspective to assessing quality of mass-reared SIT flies used in Mediterranean fruit fly (Ceratitis capitata) eradication in California.</title>
        <authorList>
            <person name="Calla B."/>
            <person name="Hall B."/>
            <person name="Hou S."/>
            <person name="Geib S.M."/>
        </authorList>
    </citation>
    <scope>NUCLEOTIDE SEQUENCE</scope>
</reference>
<dbReference type="InterPro" id="IPR027417">
    <property type="entry name" value="P-loop_NTPase"/>
</dbReference>
<dbReference type="OrthoDB" id="420422at2759"/>
<feature type="domain" description="Rad51-like C-terminal" evidence="1">
    <location>
        <begin position="37"/>
        <end position="197"/>
    </location>
</feature>
<dbReference type="GO" id="GO:0000724">
    <property type="term" value="P:double-strand break repair via homologous recombination"/>
    <property type="evidence" value="ECO:0007669"/>
    <property type="project" value="InterPro"/>
</dbReference>
<reference evidence="2" key="1">
    <citation type="submission" date="2013-07" db="EMBL/GenBank/DDBJ databases">
        <authorList>
            <person name="Geib S."/>
        </authorList>
    </citation>
    <scope>NUCLEOTIDE SEQUENCE</scope>
</reference>
<proteinExistence type="evidence at transcript level"/>
<dbReference type="EMBL" id="GAMC01002655">
    <property type="protein sequence ID" value="JAC03901.1"/>
    <property type="molecule type" value="mRNA"/>
</dbReference>
<dbReference type="GO" id="GO:0033063">
    <property type="term" value="C:Rad51B-Rad51C-Rad51D-XRCC2 complex"/>
    <property type="evidence" value="ECO:0007669"/>
    <property type="project" value="InterPro"/>
</dbReference>
<dbReference type="SUPFAM" id="SSF52540">
    <property type="entry name" value="P-loop containing nucleoside triphosphate hydrolases"/>
    <property type="match status" value="1"/>
</dbReference>
<protein>
    <submittedName>
        <fullName evidence="2">DNA repair protein XRCC2</fullName>
    </submittedName>
</protein>
<name>W8BRE7_CERCA</name>
<dbReference type="GO" id="GO:0000400">
    <property type="term" value="F:four-way junction DNA binding"/>
    <property type="evidence" value="ECO:0007669"/>
    <property type="project" value="TreeGrafter"/>
</dbReference>
<sequence>MACEIFNAFEGCIEELANQRPSLHDLDTELLPVNAPKSKSLIEISGVAEAGKSKLLWRLMAHCLAPTYFGGRNCDLIFIDMRHKFDLEHFKKQIFHLVASSGEPCTDGELNMMLEKCLDSIHLLNCYTPKHFDAALETADGLLLKHSDCAMIAIDGLDAFYWLDTYEHRIRMQTHYARNVERVRQLCERHGICCAYTVDANYLGAKKTLGPPPFASSVNVEYRLQLQLGKNGERTLNGKPAEIIEDVLHIVKQQ</sequence>
<gene>
    <name evidence="2" type="primary">XRCC2</name>
</gene>
<dbReference type="GO" id="GO:0042148">
    <property type="term" value="P:DNA strand invasion"/>
    <property type="evidence" value="ECO:0007669"/>
    <property type="project" value="TreeGrafter"/>
</dbReference>
<dbReference type="InterPro" id="IPR013632">
    <property type="entry name" value="Rad51_C"/>
</dbReference>
<dbReference type="PANTHER" id="PTHR46644:SF2">
    <property type="entry name" value="DNA REPAIR PROTEIN XRCC2"/>
    <property type="match status" value="1"/>
</dbReference>
<dbReference type="InterPro" id="IPR030547">
    <property type="entry name" value="XRCC2"/>
</dbReference>
<dbReference type="GO" id="GO:0005813">
    <property type="term" value="C:centrosome"/>
    <property type="evidence" value="ECO:0007669"/>
    <property type="project" value="TreeGrafter"/>
</dbReference>
<evidence type="ECO:0000259" key="1">
    <source>
        <dbReference type="Pfam" id="PF08423"/>
    </source>
</evidence>
<dbReference type="Pfam" id="PF08423">
    <property type="entry name" value="Rad51"/>
    <property type="match status" value="1"/>
</dbReference>
<evidence type="ECO:0000313" key="2">
    <source>
        <dbReference type="EMBL" id="JAC03901.1"/>
    </source>
</evidence>
<accession>W8BRE7</accession>
<dbReference type="Gene3D" id="3.40.50.300">
    <property type="entry name" value="P-loop containing nucleotide triphosphate hydrolases"/>
    <property type="match status" value="1"/>
</dbReference>
<dbReference type="AlphaFoldDB" id="W8BRE7"/>